<keyword evidence="1" id="KW-0812">Transmembrane</keyword>
<evidence type="ECO:0000256" key="1">
    <source>
        <dbReference type="SAM" id="Phobius"/>
    </source>
</evidence>
<keyword evidence="4" id="KW-1185">Reference proteome</keyword>
<evidence type="ECO:0000313" key="3">
    <source>
        <dbReference type="EMBL" id="MBB3764924.1"/>
    </source>
</evidence>
<gene>
    <name evidence="3" type="ORF">FHS50_001986</name>
</gene>
<dbReference type="EMBL" id="JACICF010000002">
    <property type="protein sequence ID" value="MBB3764924.1"/>
    <property type="molecule type" value="Genomic_DNA"/>
</dbReference>
<name>A0A839Z7R6_9SPHN</name>
<dbReference type="Proteomes" id="UP000578569">
    <property type="component" value="Unassembled WGS sequence"/>
</dbReference>
<dbReference type="RefSeq" id="WP_183934278.1">
    <property type="nucleotide sequence ID" value="NZ_JACICF010000002.1"/>
</dbReference>
<keyword evidence="1" id="KW-1133">Transmembrane helix</keyword>
<sequence>MHANVGTADRISRYAAAAILLSLAVFGVIGGGLAAAAMIIAAILILTSLFSFCPLYRLLGLNSCRS</sequence>
<accession>A0A839Z7R6</accession>
<evidence type="ECO:0000313" key="4">
    <source>
        <dbReference type="Proteomes" id="UP000578569"/>
    </source>
</evidence>
<proteinExistence type="predicted"/>
<feature type="transmembrane region" description="Helical" evidence="1">
    <location>
        <begin position="12"/>
        <end position="29"/>
    </location>
</feature>
<feature type="transmembrane region" description="Helical" evidence="1">
    <location>
        <begin position="35"/>
        <end position="59"/>
    </location>
</feature>
<dbReference type="AlphaFoldDB" id="A0A839Z7R6"/>
<keyword evidence="1" id="KW-0472">Membrane</keyword>
<protein>
    <recommendedName>
        <fullName evidence="2">Inner membrane protein YgaP-like transmembrane domain-containing protein</fullName>
    </recommendedName>
</protein>
<comment type="caution">
    <text evidence="3">The sequence shown here is derived from an EMBL/GenBank/DDBJ whole genome shotgun (WGS) entry which is preliminary data.</text>
</comment>
<reference evidence="3 4" key="1">
    <citation type="submission" date="2020-08" db="EMBL/GenBank/DDBJ databases">
        <title>Genomic Encyclopedia of Type Strains, Phase IV (KMG-IV): sequencing the most valuable type-strain genomes for metagenomic binning, comparative biology and taxonomic classification.</title>
        <authorList>
            <person name="Goeker M."/>
        </authorList>
    </citation>
    <scope>NUCLEOTIDE SEQUENCE [LARGE SCALE GENOMIC DNA]</scope>
    <source>
        <strain evidence="3 4">DSM 24194</strain>
    </source>
</reference>
<evidence type="ECO:0000259" key="2">
    <source>
        <dbReference type="Pfam" id="PF11127"/>
    </source>
</evidence>
<dbReference type="InterPro" id="IPR021309">
    <property type="entry name" value="YgaP-like_TM"/>
</dbReference>
<organism evidence="3 4">
    <name type="scientific">Sphingomicrobium lutaoense</name>
    <dbReference type="NCBI Taxonomy" id="515949"/>
    <lineage>
        <taxon>Bacteria</taxon>
        <taxon>Pseudomonadati</taxon>
        <taxon>Pseudomonadota</taxon>
        <taxon>Alphaproteobacteria</taxon>
        <taxon>Sphingomonadales</taxon>
        <taxon>Sphingomonadaceae</taxon>
        <taxon>Sphingomicrobium</taxon>
    </lineage>
</organism>
<feature type="domain" description="Inner membrane protein YgaP-like transmembrane" evidence="2">
    <location>
        <begin position="1"/>
        <end position="65"/>
    </location>
</feature>
<dbReference type="Pfam" id="PF11127">
    <property type="entry name" value="YgaP-like_TM"/>
    <property type="match status" value="1"/>
</dbReference>